<organism evidence="3 4">
    <name type="scientific">Rhizobium hidalgonense</name>
    <dbReference type="NCBI Taxonomy" id="1538159"/>
    <lineage>
        <taxon>Bacteria</taxon>
        <taxon>Pseudomonadati</taxon>
        <taxon>Pseudomonadota</taxon>
        <taxon>Alphaproteobacteria</taxon>
        <taxon>Hyphomicrobiales</taxon>
        <taxon>Rhizobiaceae</taxon>
        <taxon>Rhizobium/Agrobacterium group</taxon>
        <taxon>Rhizobium</taxon>
    </lineage>
</organism>
<evidence type="ECO:0000256" key="1">
    <source>
        <dbReference type="SAM" id="Coils"/>
    </source>
</evidence>
<dbReference type="Proteomes" id="UP001268610">
    <property type="component" value="Unassembled WGS sequence"/>
</dbReference>
<dbReference type="RefSeq" id="WP_310866357.1">
    <property type="nucleotide sequence ID" value="NZ_JAVLSF010000623.1"/>
</dbReference>
<feature type="coiled-coil region" evidence="1">
    <location>
        <begin position="15"/>
        <end position="42"/>
    </location>
</feature>
<dbReference type="AlphaFoldDB" id="A0AAJ2H3H4"/>
<name>A0AAJ2H3H4_9HYPH</name>
<evidence type="ECO:0000313" key="4">
    <source>
        <dbReference type="Proteomes" id="UP001268610"/>
    </source>
</evidence>
<feature type="domain" description="KAP NTPase" evidence="2">
    <location>
        <begin position="33"/>
        <end position="139"/>
    </location>
</feature>
<reference evidence="3" key="1">
    <citation type="submission" date="2023-04" db="EMBL/GenBank/DDBJ databases">
        <title>Genomic characterization of faba bean (Vicia faba) microsymbionts in Mexican soils.</title>
        <authorList>
            <person name="Rivera Orduna F.N."/>
            <person name="Guevara-Luna J."/>
            <person name="Yan J."/>
            <person name="Arroyo-Herrera I."/>
            <person name="Li Y."/>
            <person name="Vasquez-Murrieta M.S."/>
            <person name="Wang E.T."/>
        </authorList>
    </citation>
    <scope>NUCLEOTIDE SEQUENCE</scope>
    <source>
        <strain evidence="3">CH26</strain>
    </source>
</reference>
<accession>A0AAJ2H3H4</accession>
<keyword evidence="1" id="KW-0175">Coiled coil</keyword>
<dbReference type="SUPFAM" id="SSF52540">
    <property type="entry name" value="P-loop containing nucleoside triphosphate hydrolases"/>
    <property type="match status" value="1"/>
</dbReference>
<sequence>KAYENGEKLIDDLAESFSEQIKENIEKKIEDYETEKQSLNSFKDSLRDLATNLEKPLVFIIDELDRCRPDFSIRLIERIKHFFDIPNIIFVLVMDKTQLTNVICHKYGYDNKVGEEYLDKFIDFTIALKTNESNKKEKYEKIIIDMLKNLGVD</sequence>
<dbReference type="EMBL" id="JAVLSF010000623">
    <property type="protein sequence ID" value="MDR9778254.1"/>
    <property type="molecule type" value="Genomic_DNA"/>
</dbReference>
<dbReference type="Gene3D" id="3.40.50.300">
    <property type="entry name" value="P-loop containing nucleotide triphosphate hydrolases"/>
    <property type="match status" value="1"/>
</dbReference>
<comment type="caution">
    <text evidence="3">The sequence shown here is derived from an EMBL/GenBank/DDBJ whole genome shotgun (WGS) entry which is preliminary data.</text>
</comment>
<dbReference type="Pfam" id="PF07693">
    <property type="entry name" value="KAP_NTPase"/>
    <property type="match status" value="1"/>
</dbReference>
<proteinExistence type="predicted"/>
<feature type="non-terminal residue" evidence="3">
    <location>
        <position position="153"/>
    </location>
</feature>
<evidence type="ECO:0000259" key="2">
    <source>
        <dbReference type="Pfam" id="PF07693"/>
    </source>
</evidence>
<evidence type="ECO:0000313" key="3">
    <source>
        <dbReference type="EMBL" id="MDR9778254.1"/>
    </source>
</evidence>
<dbReference type="InterPro" id="IPR011646">
    <property type="entry name" value="KAP_P-loop"/>
</dbReference>
<gene>
    <name evidence="3" type="ORF">RJJ65_37585</name>
</gene>
<feature type="non-terminal residue" evidence="3">
    <location>
        <position position="1"/>
    </location>
</feature>
<protein>
    <submittedName>
        <fullName evidence="3">P-loop NTPase fold protein</fullName>
    </submittedName>
</protein>
<dbReference type="InterPro" id="IPR027417">
    <property type="entry name" value="P-loop_NTPase"/>
</dbReference>